<feature type="region of interest" description="Disordered" evidence="1">
    <location>
        <begin position="60"/>
        <end position="103"/>
    </location>
</feature>
<name>A0AAD3D2J4_9STRA</name>
<proteinExistence type="predicted"/>
<reference evidence="3 4" key="1">
    <citation type="journal article" date="2021" name="Sci. Rep.">
        <title>The genome of the diatom Chaetoceros tenuissimus carries an ancient integrated fragment of an extant virus.</title>
        <authorList>
            <person name="Hongo Y."/>
            <person name="Kimura K."/>
            <person name="Takaki Y."/>
            <person name="Yoshida Y."/>
            <person name="Baba S."/>
            <person name="Kobayashi G."/>
            <person name="Nagasaki K."/>
            <person name="Hano T."/>
            <person name="Tomaru Y."/>
        </authorList>
    </citation>
    <scope>NUCLEOTIDE SEQUENCE [LARGE SCALE GENOMIC DNA]</scope>
    <source>
        <strain evidence="3 4">NIES-3715</strain>
    </source>
</reference>
<dbReference type="Proteomes" id="UP001054902">
    <property type="component" value="Unassembled WGS sequence"/>
</dbReference>
<dbReference type="EMBL" id="BLLK01000052">
    <property type="protein sequence ID" value="GFH56529.1"/>
    <property type="molecule type" value="Genomic_DNA"/>
</dbReference>
<evidence type="ECO:0000313" key="4">
    <source>
        <dbReference type="Proteomes" id="UP001054902"/>
    </source>
</evidence>
<organism evidence="3 4">
    <name type="scientific">Chaetoceros tenuissimus</name>
    <dbReference type="NCBI Taxonomy" id="426638"/>
    <lineage>
        <taxon>Eukaryota</taxon>
        <taxon>Sar</taxon>
        <taxon>Stramenopiles</taxon>
        <taxon>Ochrophyta</taxon>
        <taxon>Bacillariophyta</taxon>
        <taxon>Coscinodiscophyceae</taxon>
        <taxon>Chaetocerotophycidae</taxon>
        <taxon>Chaetocerotales</taxon>
        <taxon>Chaetocerotaceae</taxon>
        <taxon>Chaetoceros</taxon>
    </lineage>
</organism>
<sequence length="103" mass="11677">MGESPGKTFAITFVVFAFVYTTIYFACHYYCCSDRDRYGQHRMPDSIERYQQRLDALEQQAQRGETEDVLNVSRSSNASINGRARGSTNRTTDTHLGTYTSSA</sequence>
<protein>
    <submittedName>
        <fullName evidence="3">Uncharacterized protein</fullName>
    </submittedName>
</protein>
<evidence type="ECO:0000256" key="1">
    <source>
        <dbReference type="SAM" id="MobiDB-lite"/>
    </source>
</evidence>
<feature type="transmembrane region" description="Helical" evidence="2">
    <location>
        <begin position="12"/>
        <end position="32"/>
    </location>
</feature>
<keyword evidence="2" id="KW-0812">Transmembrane</keyword>
<keyword evidence="2" id="KW-0472">Membrane</keyword>
<keyword evidence="4" id="KW-1185">Reference proteome</keyword>
<evidence type="ECO:0000256" key="2">
    <source>
        <dbReference type="SAM" id="Phobius"/>
    </source>
</evidence>
<dbReference type="AlphaFoldDB" id="A0AAD3D2J4"/>
<comment type="caution">
    <text evidence="3">The sequence shown here is derived from an EMBL/GenBank/DDBJ whole genome shotgun (WGS) entry which is preliminary data.</text>
</comment>
<gene>
    <name evidence="3" type="ORF">CTEN210_13005</name>
</gene>
<accession>A0AAD3D2J4</accession>
<keyword evidence="2" id="KW-1133">Transmembrane helix</keyword>
<evidence type="ECO:0000313" key="3">
    <source>
        <dbReference type="EMBL" id="GFH56529.1"/>
    </source>
</evidence>
<feature type="compositionally biased region" description="Polar residues" evidence="1">
    <location>
        <begin position="72"/>
        <end position="103"/>
    </location>
</feature>